<dbReference type="SUPFAM" id="SSF48208">
    <property type="entry name" value="Six-hairpin glycosidases"/>
    <property type="match status" value="1"/>
</dbReference>
<dbReference type="InterPro" id="IPR008928">
    <property type="entry name" value="6-hairpin_glycosidase_sf"/>
</dbReference>
<organism evidence="1 2">
    <name type="scientific">Nonomuraea turkmeniaca</name>
    <dbReference type="NCBI Taxonomy" id="103838"/>
    <lineage>
        <taxon>Bacteria</taxon>
        <taxon>Bacillati</taxon>
        <taxon>Actinomycetota</taxon>
        <taxon>Actinomycetes</taxon>
        <taxon>Streptosporangiales</taxon>
        <taxon>Streptosporangiaceae</taxon>
        <taxon>Nonomuraea</taxon>
    </lineage>
</organism>
<name>A0A5S4F593_9ACTN</name>
<dbReference type="AlphaFoldDB" id="A0A5S4F593"/>
<evidence type="ECO:0008006" key="3">
    <source>
        <dbReference type="Google" id="ProtNLM"/>
    </source>
</evidence>
<reference evidence="1 2" key="1">
    <citation type="submission" date="2019-05" db="EMBL/GenBank/DDBJ databases">
        <title>Draft genome sequence of Nonomuraea turkmeniaca DSM 43926.</title>
        <authorList>
            <person name="Saricaoglu S."/>
            <person name="Isik K."/>
        </authorList>
    </citation>
    <scope>NUCLEOTIDE SEQUENCE [LARGE SCALE GENOMIC DNA]</scope>
    <source>
        <strain evidence="1 2">DSM 43926</strain>
    </source>
</reference>
<sequence>MSHAIDFRFAPPSRWTAICLPDDPHKTLVREDGALLYGFTQTHLAAWHFATVVEFSAQTADRPVSVTQRTESAARPIVVTTMRYPRLELTLTAFAHEHDGFRADVVMWELTHIGDDGEVLTGLHIDHHDRDAVLTGGTAPFHVAYSVAPEQAPAQPIWMDDTAEQDGTPLGPVALVHQPQRLHLAHPTGFRPATGLDVTPEILRPGGRTGGALVLPQPAVAETPAIADLAWAEAALTRARAFWDELPALRLPITVPDPAVQDLLVACVRNLLQAREIRDGLPVPQVGATVYRGLWIVDGHFILETARYLGFAADADAGVRVLLRRVRPDGSITGLEMAPHIKETAIAIATLVRQSELSADPRGALSSHWPVVLRAINHIADLRRQADALPIGHPLHGLMPPAFADGGVAGVRAEYTTTLWTLAGLRAAVRGATMLGRASDRDAIHAQYLQLRANFDKAARRHREEGLAYLPMIHPESGSHHYHAGPVEADVAAWHRIRPGSATWALCQAIWPGEVFEPGAHVVTDLLELFDALDDEQGIPAETGWLPYRAAWPYAASFAAHAWLYAGRADKAVDYLYAFANHAAPTRVWREEQSLTATGNGQLWGDMPHNWASAEFVRLVRHLLLFERDDTLELLPAVPAEWFGAGHTIELERSTTRFGPVSLRVTTEHTDVITVTVRYTRQGDSHPAPDRLSLSLPLPEGAAERPTEITVDGRTVPPADGRIPLATVDDVTVRMTYRRLS</sequence>
<dbReference type="Proteomes" id="UP000309128">
    <property type="component" value="Unassembled WGS sequence"/>
</dbReference>
<dbReference type="OrthoDB" id="9763537at2"/>
<evidence type="ECO:0000313" key="1">
    <source>
        <dbReference type="EMBL" id="TMR11284.1"/>
    </source>
</evidence>
<dbReference type="EMBL" id="VCKY01000161">
    <property type="protein sequence ID" value="TMR11284.1"/>
    <property type="molecule type" value="Genomic_DNA"/>
</dbReference>
<dbReference type="Gene3D" id="1.50.10.10">
    <property type="match status" value="1"/>
</dbReference>
<dbReference type="GO" id="GO:0005975">
    <property type="term" value="P:carbohydrate metabolic process"/>
    <property type="evidence" value="ECO:0007669"/>
    <property type="project" value="InterPro"/>
</dbReference>
<dbReference type="RefSeq" id="WP_138671158.1">
    <property type="nucleotide sequence ID" value="NZ_VCKY01000161.1"/>
</dbReference>
<accession>A0A5S4F593</accession>
<keyword evidence="2" id="KW-1185">Reference proteome</keyword>
<dbReference type="InterPro" id="IPR012341">
    <property type="entry name" value="6hp_glycosidase-like_sf"/>
</dbReference>
<proteinExistence type="predicted"/>
<protein>
    <recommendedName>
        <fullName evidence="3">Glycogen debranching protein</fullName>
    </recommendedName>
</protein>
<gene>
    <name evidence="1" type="ORF">ETD86_36260</name>
</gene>
<comment type="caution">
    <text evidence="1">The sequence shown here is derived from an EMBL/GenBank/DDBJ whole genome shotgun (WGS) entry which is preliminary data.</text>
</comment>
<evidence type="ECO:0000313" key="2">
    <source>
        <dbReference type="Proteomes" id="UP000309128"/>
    </source>
</evidence>